<name>A0A8K0TNQ5_9PEZI</name>
<dbReference type="EMBL" id="JAGPXD010000002">
    <property type="protein sequence ID" value="KAH7368838.1"/>
    <property type="molecule type" value="Genomic_DNA"/>
</dbReference>
<feature type="compositionally biased region" description="Basic and acidic residues" evidence="1">
    <location>
        <begin position="191"/>
        <end position="200"/>
    </location>
</feature>
<feature type="region of interest" description="Disordered" evidence="1">
    <location>
        <begin position="174"/>
        <end position="200"/>
    </location>
</feature>
<evidence type="ECO:0000256" key="1">
    <source>
        <dbReference type="SAM" id="MobiDB-lite"/>
    </source>
</evidence>
<dbReference type="Proteomes" id="UP000813385">
    <property type="component" value="Unassembled WGS sequence"/>
</dbReference>
<dbReference type="AlphaFoldDB" id="A0A8K0TNQ5"/>
<protein>
    <submittedName>
        <fullName evidence="2">Uncharacterized protein</fullName>
    </submittedName>
</protein>
<evidence type="ECO:0000313" key="3">
    <source>
        <dbReference type="Proteomes" id="UP000813385"/>
    </source>
</evidence>
<comment type="caution">
    <text evidence="2">The sequence shown here is derived from an EMBL/GenBank/DDBJ whole genome shotgun (WGS) entry which is preliminary data.</text>
</comment>
<organism evidence="2 3">
    <name type="scientific">Plectosphaerella cucumerina</name>
    <dbReference type="NCBI Taxonomy" id="40658"/>
    <lineage>
        <taxon>Eukaryota</taxon>
        <taxon>Fungi</taxon>
        <taxon>Dikarya</taxon>
        <taxon>Ascomycota</taxon>
        <taxon>Pezizomycotina</taxon>
        <taxon>Sordariomycetes</taxon>
        <taxon>Hypocreomycetidae</taxon>
        <taxon>Glomerellales</taxon>
        <taxon>Plectosphaerellaceae</taxon>
        <taxon>Plectosphaerella</taxon>
    </lineage>
</organism>
<reference evidence="2" key="1">
    <citation type="journal article" date="2021" name="Nat. Commun.">
        <title>Genetic determinants of endophytism in the Arabidopsis root mycobiome.</title>
        <authorList>
            <person name="Mesny F."/>
            <person name="Miyauchi S."/>
            <person name="Thiergart T."/>
            <person name="Pickel B."/>
            <person name="Atanasova L."/>
            <person name="Karlsson M."/>
            <person name="Huettel B."/>
            <person name="Barry K.W."/>
            <person name="Haridas S."/>
            <person name="Chen C."/>
            <person name="Bauer D."/>
            <person name="Andreopoulos W."/>
            <person name="Pangilinan J."/>
            <person name="LaButti K."/>
            <person name="Riley R."/>
            <person name="Lipzen A."/>
            <person name="Clum A."/>
            <person name="Drula E."/>
            <person name="Henrissat B."/>
            <person name="Kohler A."/>
            <person name="Grigoriev I.V."/>
            <person name="Martin F.M."/>
            <person name="Hacquard S."/>
        </authorList>
    </citation>
    <scope>NUCLEOTIDE SEQUENCE</scope>
    <source>
        <strain evidence="2">MPI-CAGE-AT-0016</strain>
    </source>
</reference>
<evidence type="ECO:0000313" key="2">
    <source>
        <dbReference type="EMBL" id="KAH7368838.1"/>
    </source>
</evidence>
<proteinExistence type="predicted"/>
<accession>A0A8K0TNQ5</accession>
<sequence>MCMLSRRGHASCPDSPYDCRAPRTARRAIIPPSPPLLLIKNLKRFPSRPGSPPPPSLSNLHLWSRTETSVPGGEMGNKSYEAGDPRYKTGLATVGRHQAARPRILSVVAKKTEDEGADAARTDAMNRYKGRPGRLPQGKRSSNAYYAECEENGSNEWKIGMTSYTSIAVPDMHDLDPRDMASSCRSSSRQGWREGRRRDCRSEASVILVVVEKGPSASPGGI</sequence>
<gene>
    <name evidence="2" type="ORF">B0T11DRAFT_67723</name>
</gene>
<keyword evidence="3" id="KW-1185">Reference proteome</keyword>